<comment type="caution">
    <text evidence="1">The sequence shown here is derived from an EMBL/GenBank/DDBJ whole genome shotgun (WGS) entry which is preliminary data.</text>
</comment>
<dbReference type="AlphaFoldDB" id="A0A6M0RDB3"/>
<organism evidence="1 2">
    <name type="scientific">Clostridium niameyense</name>
    <dbReference type="NCBI Taxonomy" id="1622073"/>
    <lineage>
        <taxon>Bacteria</taxon>
        <taxon>Bacillati</taxon>
        <taxon>Bacillota</taxon>
        <taxon>Clostridia</taxon>
        <taxon>Eubacteriales</taxon>
        <taxon>Clostridiaceae</taxon>
        <taxon>Clostridium</taxon>
    </lineage>
</organism>
<evidence type="ECO:0000313" key="1">
    <source>
        <dbReference type="EMBL" id="NEZ47797.1"/>
    </source>
</evidence>
<keyword evidence="2" id="KW-1185">Reference proteome</keyword>
<dbReference type="EMBL" id="SXDP01000013">
    <property type="protein sequence ID" value="NEZ47797.1"/>
    <property type="molecule type" value="Genomic_DNA"/>
</dbReference>
<proteinExistence type="predicted"/>
<dbReference type="RefSeq" id="WP_163249686.1">
    <property type="nucleotide sequence ID" value="NZ_SXDP01000013.1"/>
</dbReference>
<name>A0A6M0RDB3_9CLOT</name>
<gene>
    <name evidence="1" type="ORF">FDF74_11455</name>
</gene>
<accession>A0A6M0RDB3</accession>
<dbReference type="Proteomes" id="UP000473885">
    <property type="component" value="Unassembled WGS sequence"/>
</dbReference>
<dbReference type="SUPFAM" id="SSF47598">
    <property type="entry name" value="Ribbon-helix-helix"/>
    <property type="match status" value="1"/>
</dbReference>
<sequence>MQKIKTFPLRFTEDYLDKIGVAAKQEGMSKEDFMRYAIDKKVQEAISECNNKYSKAMKGLAK</sequence>
<dbReference type="GO" id="GO:0006355">
    <property type="term" value="P:regulation of DNA-templated transcription"/>
    <property type="evidence" value="ECO:0007669"/>
    <property type="project" value="InterPro"/>
</dbReference>
<reference evidence="1 2" key="1">
    <citation type="submission" date="2019-04" db="EMBL/GenBank/DDBJ databases">
        <title>Genome sequencing of Clostridium botulinum Groups I-IV and Clostridium butyricum.</title>
        <authorList>
            <person name="Brunt J."/>
            <person name="Van Vliet A.H.M."/>
            <person name="Stringer S.C."/>
            <person name="Carter A.T."/>
            <person name="Peck M.W."/>
        </authorList>
    </citation>
    <scope>NUCLEOTIDE SEQUENCE [LARGE SCALE GENOMIC DNA]</scope>
    <source>
        <strain evidence="1 2">IFR 18/094</strain>
    </source>
</reference>
<dbReference type="InterPro" id="IPR010985">
    <property type="entry name" value="Ribbon_hlx_hlx"/>
</dbReference>
<evidence type="ECO:0000313" key="2">
    <source>
        <dbReference type="Proteomes" id="UP000473885"/>
    </source>
</evidence>
<protein>
    <submittedName>
        <fullName evidence="1">Uncharacterized protein</fullName>
    </submittedName>
</protein>